<dbReference type="Proteomes" id="UP001497516">
    <property type="component" value="Chromosome 4"/>
</dbReference>
<evidence type="ECO:0000313" key="4">
    <source>
        <dbReference type="Proteomes" id="UP001497516"/>
    </source>
</evidence>
<feature type="domain" description="ULTRAPETALA1/2 SAND" evidence="1">
    <location>
        <begin position="32"/>
        <end position="125"/>
    </location>
</feature>
<dbReference type="EMBL" id="OZ034817">
    <property type="protein sequence ID" value="CAL1385401.1"/>
    <property type="molecule type" value="Genomic_DNA"/>
</dbReference>
<feature type="domain" description="ULTRAPETALA1/2 zinc finger" evidence="2">
    <location>
        <begin position="141"/>
        <end position="240"/>
    </location>
</feature>
<evidence type="ECO:0000313" key="3">
    <source>
        <dbReference type="EMBL" id="CAL1385401.1"/>
    </source>
</evidence>
<dbReference type="InterPro" id="IPR020533">
    <property type="entry name" value="Developmental_reg_ULTRAPETALA"/>
</dbReference>
<evidence type="ECO:0000259" key="2">
    <source>
        <dbReference type="Pfam" id="PF23293"/>
    </source>
</evidence>
<evidence type="ECO:0000259" key="1">
    <source>
        <dbReference type="Pfam" id="PF23292"/>
    </source>
</evidence>
<protein>
    <recommendedName>
        <fullName evidence="5">SAND domain-containing protein</fullName>
    </recommendedName>
</protein>
<proteinExistence type="predicted"/>
<reference evidence="3 4" key="1">
    <citation type="submission" date="2024-04" db="EMBL/GenBank/DDBJ databases">
        <authorList>
            <person name="Fracassetti M."/>
        </authorList>
    </citation>
    <scope>NUCLEOTIDE SEQUENCE [LARGE SCALE GENOMIC DNA]</scope>
</reference>
<name>A0AAV2EHH3_9ROSI</name>
<accession>A0AAV2EHH3</accession>
<dbReference type="GO" id="GO:0005829">
    <property type="term" value="C:cytosol"/>
    <property type="evidence" value="ECO:0007669"/>
    <property type="project" value="TreeGrafter"/>
</dbReference>
<dbReference type="Pfam" id="PF23293">
    <property type="entry name" value="zf_ULT1"/>
    <property type="match status" value="1"/>
</dbReference>
<evidence type="ECO:0008006" key="5">
    <source>
        <dbReference type="Google" id="ProtNLM"/>
    </source>
</evidence>
<sequence>MTAALLEEGGMHEVPVDYSEALFLEPQLRAMDGFRRPAADHIQVNCGCTSKRFGDCVGILKVYSSGQFLITCHCNACDSSKQFTPYEFEKHARGQQGNGKWKSHIWVAVDGKKVAMWRTELYKYYKHAANGASGCVRRQFHRDEFIPCSSCCKQRRFRLRTKQLCRIHHDALLAKSTWKCADRPYDRITCGDPDERGSRKKYRGCPRASYCRGCTICSCVGCLICRFVDCGCRNCTDFMQNANP</sequence>
<keyword evidence="4" id="KW-1185">Reference proteome</keyword>
<dbReference type="InterPro" id="IPR057011">
    <property type="entry name" value="ULT1/2_SAND"/>
</dbReference>
<dbReference type="PANTHER" id="PTHR34053:SF2">
    <property type="entry name" value="SAND DOMAIN-CONTAINING PROTEIN"/>
    <property type="match status" value="1"/>
</dbReference>
<dbReference type="Pfam" id="PF23292">
    <property type="entry name" value="SAND_ULT1"/>
    <property type="match status" value="1"/>
</dbReference>
<dbReference type="GO" id="GO:0005634">
    <property type="term" value="C:nucleus"/>
    <property type="evidence" value="ECO:0007669"/>
    <property type="project" value="TreeGrafter"/>
</dbReference>
<dbReference type="AlphaFoldDB" id="A0AAV2EHH3"/>
<dbReference type="PANTHER" id="PTHR34053">
    <property type="entry name" value="PROTEIN ULTRAPETALA 1"/>
    <property type="match status" value="1"/>
</dbReference>
<gene>
    <name evidence="3" type="ORF">LTRI10_LOCUS26543</name>
</gene>
<dbReference type="InterPro" id="IPR057012">
    <property type="entry name" value="ULT1/2_Znf"/>
</dbReference>
<organism evidence="3 4">
    <name type="scientific">Linum trigynum</name>
    <dbReference type="NCBI Taxonomy" id="586398"/>
    <lineage>
        <taxon>Eukaryota</taxon>
        <taxon>Viridiplantae</taxon>
        <taxon>Streptophyta</taxon>
        <taxon>Embryophyta</taxon>
        <taxon>Tracheophyta</taxon>
        <taxon>Spermatophyta</taxon>
        <taxon>Magnoliopsida</taxon>
        <taxon>eudicotyledons</taxon>
        <taxon>Gunneridae</taxon>
        <taxon>Pentapetalae</taxon>
        <taxon>rosids</taxon>
        <taxon>fabids</taxon>
        <taxon>Malpighiales</taxon>
        <taxon>Linaceae</taxon>
        <taxon>Linum</taxon>
    </lineage>
</organism>